<comment type="caution">
    <text evidence="10">The sequence shown here is derived from an EMBL/GenBank/DDBJ whole genome shotgun (WGS) entry which is preliminary data.</text>
</comment>
<keyword evidence="5 7" id="KW-1133">Transmembrane helix</keyword>
<dbReference type="InterPro" id="IPR039421">
    <property type="entry name" value="Type_1_exporter"/>
</dbReference>
<feature type="transmembrane region" description="Helical" evidence="7">
    <location>
        <begin position="35"/>
        <end position="53"/>
    </location>
</feature>
<feature type="transmembrane region" description="Helical" evidence="7">
    <location>
        <begin position="73"/>
        <end position="94"/>
    </location>
</feature>
<sequence>MMPAVQADTEETRYGAFWDARLMARFLSYATPHRGWLMLAMLMPPIGALSQLAQPLVIQMAVDRHLVTGDMEGFGGLLALLAGLGVLQFVSGYLQSTINARLGQRVISDLRRELFAHLITLDAAYFAKNPSGALTNRIANDAEAISQMVSAGLINLIGDILLLIAIAVGMVVLSPRLSLVVLLMMPVVIGVAFRVTQRMRMIQRHGTLLMARMTAKLTEENEGRDVVRLFHQQKAATERFGALNREHRANADKSNLLEAFQFSFVETASTVVVAVLFWHGAGLMTTGEITIGVLTAFIDAVRRLFFPIRDLAGKFTTMQSAMSALERVFALLDTKPAIVDPPETRDQTLPARPMGAIRLAGVSFAYGEETILANIDLEIAPGERIAIVGPTGAGKSTLIKLINRTIEAQSGQVTLDGIPVGRIPLAILRQWAGVARQETFLFSGTIAENIGLFDPRIDRARIERAAEESGAMAFIRQLPDGLDARLTERGSNLSAGQRQLLGMTRILALDPPILILDEATSSVDAVSERLIQAALERIMTGRTAVIIAHRLSTIRHVDRIIVLAKGRIIESGSHEALLAHGGLFAQLHALQFQDPSDAQPIR</sequence>
<evidence type="ECO:0000256" key="1">
    <source>
        <dbReference type="ARBA" id="ARBA00004651"/>
    </source>
</evidence>
<evidence type="ECO:0000259" key="8">
    <source>
        <dbReference type="PROSITE" id="PS50893"/>
    </source>
</evidence>
<dbReference type="InterPro" id="IPR003439">
    <property type="entry name" value="ABC_transporter-like_ATP-bd"/>
</dbReference>
<dbReference type="InterPro" id="IPR011527">
    <property type="entry name" value="ABC1_TM_dom"/>
</dbReference>
<dbReference type="InterPro" id="IPR036640">
    <property type="entry name" value="ABC1_TM_sf"/>
</dbReference>
<dbReference type="Pfam" id="PF00005">
    <property type="entry name" value="ABC_tran"/>
    <property type="match status" value="1"/>
</dbReference>
<dbReference type="EMBL" id="BAAFGK010000005">
    <property type="protein sequence ID" value="GAB0058597.1"/>
    <property type="molecule type" value="Genomic_DNA"/>
</dbReference>
<feature type="domain" description="ABC transporter" evidence="8">
    <location>
        <begin position="357"/>
        <end position="590"/>
    </location>
</feature>
<keyword evidence="6 7" id="KW-0472">Membrane</keyword>
<evidence type="ECO:0000259" key="9">
    <source>
        <dbReference type="PROSITE" id="PS50929"/>
    </source>
</evidence>
<dbReference type="Pfam" id="PF00664">
    <property type="entry name" value="ABC_membrane"/>
    <property type="match status" value="1"/>
</dbReference>
<dbReference type="GO" id="GO:0016787">
    <property type="term" value="F:hydrolase activity"/>
    <property type="evidence" value="ECO:0007669"/>
    <property type="project" value="UniProtKB-KW"/>
</dbReference>
<protein>
    <submittedName>
        <fullName evidence="10">ATP-binding cassette, subfamily B, multidrug efflux pump MdlB</fullName>
        <ecNumber evidence="10">3.6.3.-</ecNumber>
    </submittedName>
</protein>
<evidence type="ECO:0000313" key="10">
    <source>
        <dbReference type="EMBL" id="GAB0058597.1"/>
    </source>
</evidence>
<dbReference type="EC" id="3.6.3.-" evidence="10"/>
<reference evidence="10 11" key="2">
    <citation type="submission" date="2024-09" db="EMBL/GenBank/DDBJ databases">
        <title>Draft genome sequence of Candidatus Magnetaquicoccaceae bacterium FCR-1.</title>
        <authorList>
            <person name="Shimoshige H."/>
            <person name="Shimamura S."/>
            <person name="Taoka A."/>
            <person name="Kobayashi H."/>
            <person name="Maekawa T."/>
        </authorList>
    </citation>
    <scope>NUCLEOTIDE SEQUENCE [LARGE SCALE GENOMIC DNA]</scope>
    <source>
        <strain evidence="10 11">FCR-1</strain>
    </source>
</reference>
<evidence type="ECO:0000313" key="11">
    <source>
        <dbReference type="Proteomes" id="UP001628193"/>
    </source>
</evidence>
<evidence type="ECO:0000256" key="4">
    <source>
        <dbReference type="ARBA" id="ARBA00022840"/>
    </source>
</evidence>
<dbReference type="SMART" id="SM00382">
    <property type="entry name" value="AAA"/>
    <property type="match status" value="1"/>
</dbReference>
<feature type="domain" description="ABC transmembrane type-1" evidence="9">
    <location>
        <begin position="46"/>
        <end position="320"/>
    </location>
</feature>
<evidence type="ECO:0000256" key="5">
    <source>
        <dbReference type="ARBA" id="ARBA00022989"/>
    </source>
</evidence>
<dbReference type="InterPro" id="IPR027417">
    <property type="entry name" value="P-loop_NTPase"/>
</dbReference>
<dbReference type="SUPFAM" id="SSF52540">
    <property type="entry name" value="P-loop containing nucleoside triphosphate hydrolases"/>
    <property type="match status" value="1"/>
</dbReference>
<evidence type="ECO:0000256" key="7">
    <source>
        <dbReference type="SAM" id="Phobius"/>
    </source>
</evidence>
<keyword evidence="3" id="KW-0547">Nucleotide-binding</keyword>
<dbReference type="Proteomes" id="UP001628193">
    <property type="component" value="Unassembled WGS sequence"/>
</dbReference>
<dbReference type="PANTHER" id="PTHR43394">
    <property type="entry name" value="ATP-DEPENDENT PERMEASE MDL1, MITOCHONDRIAL"/>
    <property type="match status" value="1"/>
</dbReference>
<dbReference type="PROSITE" id="PS50929">
    <property type="entry name" value="ABC_TM1F"/>
    <property type="match status" value="1"/>
</dbReference>
<keyword evidence="11" id="KW-1185">Reference proteome</keyword>
<dbReference type="Gene3D" id="1.20.1560.10">
    <property type="entry name" value="ABC transporter type 1, transmembrane domain"/>
    <property type="match status" value="1"/>
</dbReference>
<evidence type="ECO:0000256" key="2">
    <source>
        <dbReference type="ARBA" id="ARBA00022692"/>
    </source>
</evidence>
<dbReference type="RefSeq" id="WP_420906317.1">
    <property type="nucleotide sequence ID" value="NZ_BAAFGK010000005.1"/>
</dbReference>
<organism evidence="10 11">
    <name type="scientific">Candidatus Magnetaquiglobus chichijimensis</name>
    <dbReference type="NCBI Taxonomy" id="3141448"/>
    <lineage>
        <taxon>Bacteria</taxon>
        <taxon>Pseudomonadati</taxon>
        <taxon>Pseudomonadota</taxon>
        <taxon>Magnetococcia</taxon>
        <taxon>Magnetococcales</taxon>
        <taxon>Candidatus Magnetaquicoccaceae</taxon>
        <taxon>Candidatus Magnetaquiglobus</taxon>
    </lineage>
</organism>
<comment type="subcellular location">
    <subcellularLocation>
        <location evidence="1">Cell membrane</location>
        <topology evidence="1">Multi-pass membrane protein</topology>
    </subcellularLocation>
</comment>
<evidence type="ECO:0000256" key="3">
    <source>
        <dbReference type="ARBA" id="ARBA00022741"/>
    </source>
</evidence>
<keyword evidence="10" id="KW-0378">Hydrolase</keyword>
<keyword evidence="2 7" id="KW-0812">Transmembrane</keyword>
<dbReference type="CDD" id="cd18544">
    <property type="entry name" value="ABC_6TM_TmrA_like"/>
    <property type="match status" value="1"/>
</dbReference>
<feature type="transmembrane region" description="Helical" evidence="7">
    <location>
        <begin position="153"/>
        <end position="173"/>
    </location>
</feature>
<dbReference type="GO" id="GO:0005524">
    <property type="term" value="F:ATP binding"/>
    <property type="evidence" value="ECO:0007669"/>
    <property type="project" value="UniProtKB-KW"/>
</dbReference>
<dbReference type="SUPFAM" id="SSF90123">
    <property type="entry name" value="ABC transporter transmembrane region"/>
    <property type="match status" value="1"/>
</dbReference>
<accession>A0ABQ0CCI6</accession>
<dbReference type="PROSITE" id="PS50893">
    <property type="entry name" value="ABC_TRANSPORTER_2"/>
    <property type="match status" value="1"/>
</dbReference>
<name>A0ABQ0CCI6_9PROT</name>
<evidence type="ECO:0000256" key="6">
    <source>
        <dbReference type="ARBA" id="ARBA00023136"/>
    </source>
</evidence>
<keyword evidence="4 10" id="KW-0067">ATP-binding</keyword>
<proteinExistence type="predicted"/>
<dbReference type="PANTHER" id="PTHR43394:SF1">
    <property type="entry name" value="ATP-BINDING CASSETTE SUB-FAMILY B MEMBER 10, MITOCHONDRIAL"/>
    <property type="match status" value="1"/>
</dbReference>
<dbReference type="InterPro" id="IPR003593">
    <property type="entry name" value="AAA+_ATPase"/>
</dbReference>
<dbReference type="Gene3D" id="3.40.50.300">
    <property type="entry name" value="P-loop containing nucleotide triphosphate hydrolases"/>
    <property type="match status" value="1"/>
</dbReference>
<gene>
    <name evidence="10" type="primary">mdlB</name>
    <name evidence="10" type="ORF">SIID45300_02948</name>
</gene>
<reference evidence="10 11" key="1">
    <citation type="submission" date="2024-05" db="EMBL/GenBank/DDBJ databases">
        <authorList>
            <consortium name="Candidatus Magnetaquicoccaceae bacterium FCR-1 genome sequencing consortium"/>
            <person name="Shimoshige H."/>
            <person name="Shimamura S."/>
            <person name="Taoka A."/>
            <person name="Kobayashi H."/>
            <person name="Maekawa T."/>
        </authorList>
    </citation>
    <scope>NUCLEOTIDE SEQUENCE [LARGE SCALE GENOMIC DNA]</scope>
    <source>
        <strain evidence="10 11">FCR-1</strain>
    </source>
</reference>
<feature type="transmembrane region" description="Helical" evidence="7">
    <location>
        <begin position="179"/>
        <end position="196"/>
    </location>
</feature>